<keyword evidence="2" id="KW-0472">Membrane</keyword>
<accession>A0A6A6ZJ49</accession>
<feature type="transmembrane region" description="Helical" evidence="2">
    <location>
        <begin position="111"/>
        <end position="132"/>
    </location>
</feature>
<feature type="compositionally biased region" description="Polar residues" evidence="1">
    <location>
        <begin position="254"/>
        <end position="265"/>
    </location>
</feature>
<dbReference type="EMBL" id="MU006238">
    <property type="protein sequence ID" value="KAF2821132.1"/>
    <property type="molecule type" value="Genomic_DNA"/>
</dbReference>
<keyword evidence="2" id="KW-1133">Transmembrane helix</keyword>
<gene>
    <name evidence="3" type="ORF">CC86DRAFT_332533</name>
</gene>
<evidence type="ECO:0000313" key="4">
    <source>
        <dbReference type="Proteomes" id="UP000799424"/>
    </source>
</evidence>
<evidence type="ECO:0000256" key="2">
    <source>
        <dbReference type="SAM" id="Phobius"/>
    </source>
</evidence>
<feature type="compositionally biased region" description="Gly residues" evidence="1">
    <location>
        <begin position="673"/>
        <end position="684"/>
    </location>
</feature>
<feature type="region of interest" description="Disordered" evidence="1">
    <location>
        <begin position="427"/>
        <end position="609"/>
    </location>
</feature>
<proteinExistence type="predicted"/>
<keyword evidence="4" id="KW-1185">Reference proteome</keyword>
<feature type="transmembrane region" description="Helical" evidence="2">
    <location>
        <begin position="82"/>
        <end position="105"/>
    </location>
</feature>
<evidence type="ECO:0000313" key="3">
    <source>
        <dbReference type="EMBL" id="KAF2821132.1"/>
    </source>
</evidence>
<reference evidence="3" key="1">
    <citation type="journal article" date="2020" name="Stud. Mycol.">
        <title>101 Dothideomycetes genomes: a test case for predicting lifestyles and emergence of pathogens.</title>
        <authorList>
            <person name="Haridas S."/>
            <person name="Albert R."/>
            <person name="Binder M."/>
            <person name="Bloem J."/>
            <person name="Labutti K."/>
            <person name="Salamov A."/>
            <person name="Andreopoulos B."/>
            <person name="Baker S."/>
            <person name="Barry K."/>
            <person name="Bills G."/>
            <person name="Bluhm B."/>
            <person name="Cannon C."/>
            <person name="Castanera R."/>
            <person name="Culley D."/>
            <person name="Daum C."/>
            <person name="Ezra D."/>
            <person name="Gonzalez J."/>
            <person name="Henrissat B."/>
            <person name="Kuo A."/>
            <person name="Liang C."/>
            <person name="Lipzen A."/>
            <person name="Lutzoni F."/>
            <person name="Magnuson J."/>
            <person name="Mondo S."/>
            <person name="Nolan M."/>
            <person name="Ohm R."/>
            <person name="Pangilinan J."/>
            <person name="Park H.-J."/>
            <person name="Ramirez L."/>
            <person name="Alfaro M."/>
            <person name="Sun H."/>
            <person name="Tritt A."/>
            <person name="Yoshinaga Y."/>
            <person name="Zwiers L.-H."/>
            <person name="Turgeon B."/>
            <person name="Goodwin S."/>
            <person name="Spatafora J."/>
            <person name="Crous P."/>
            <person name="Grigoriev I."/>
        </authorList>
    </citation>
    <scope>NUCLEOTIDE SEQUENCE</scope>
    <source>
        <strain evidence="3">CBS 113818</strain>
    </source>
</reference>
<feature type="compositionally biased region" description="Basic and acidic residues" evidence="1">
    <location>
        <begin position="346"/>
        <end position="355"/>
    </location>
</feature>
<feature type="region of interest" description="Disordered" evidence="1">
    <location>
        <begin position="234"/>
        <end position="268"/>
    </location>
</feature>
<feature type="region of interest" description="Disordered" evidence="1">
    <location>
        <begin position="307"/>
        <end position="355"/>
    </location>
</feature>
<keyword evidence="2" id="KW-0812">Transmembrane</keyword>
<feature type="compositionally biased region" description="Low complexity" evidence="1">
    <location>
        <begin position="454"/>
        <end position="464"/>
    </location>
</feature>
<protein>
    <submittedName>
        <fullName evidence="3">Uncharacterized protein</fullName>
    </submittedName>
</protein>
<feature type="transmembrane region" description="Helical" evidence="2">
    <location>
        <begin position="200"/>
        <end position="224"/>
    </location>
</feature>
<dbReference type="OrthoDB" id="5404940at2759"/>
<feature type="compositionally biased region" description="Polar residues" evidence="1">
    <location>
        <begin position="529"/>
        <end position="541"/>
    </location>
</feature>
<feature type="compositionally biased region" description="Acidic residues" evidence="1">
    <location>
        <begin position="471"/>
        <end position="480"/>
    </location>
</feature>
<feature type="compositionally biased region" description="Polar residues" evidence="1">
    <location>
        <begin position="381"/>
        <end position="400"/>
    </location>
</feature>
<feature type="transmembrane region" description="Helical" evidence="2">
    <location>
        <begin position="144"/>
        <end position="166"/>
    </location>
</feature>
<feature type="region of interest" description="Disordered" evidence="1">
    <location>
        <begin position="369"/>
        <end position="408"/>
    </location>
</feature>
<feature type="region of interest" description="Disordered" evidence="1">
    <location>
        <begin position="20"/>
        <end position="42"/>
    </location>
</feature>
<dbReference type="Proteomes" id="UP000799424">
    <property type="component" value="Unassembled WGS sequence"/>
</dbReference>
<feature type="compositionally biased region" description="Basic and acidic residues" evidence="1">
    <location>
        <begin position="659"/>
        <end position="672"/>
    </location>
</feature>
<sequence>MVGRFQPYLYNAPGQDSSYNPKAVTMASRLPPPPPKKKQDGPLIDFNKHPDSYLILPYGNRDVKPMGKRTKTYIKVARWVQLAFRVCTLLGAVGVLLCGIFIRGAADTEGYIMRIPPGVDLVVCLYAIYHLIRNAKSRPPASSASYHFFALVTDAGFIPFYVFTILMSRRNSDMEAGEVGRWRTMFPTDEETNKVLTTTWLTSITVAGLHLISLFMDFYLLIIFRKITKMPPDMNPLEDNLTSRRTNKHKHKNSSISAITPLTGDNNEKRFSAQSTIAGDRFSQADPLIAKDIPSPSKNQVAFMHTRTNSEMTYSPHTPNSARQSKERFSMYSQPPSTHQSRRNLNHRDDLLRRDDDNETLAQRKSMLAEQANIKRHSRTNSHVTNSTKEQFYTPPSTAGNDEPRITGDLSLQRSSRETLQNDNWFVHPDADDEHEQEDPYSAPAPARRQSMFNGNNNANKGYNTLSPYDDVSDVEDEQELEKPMVPQPLRMNPPTPPPAQIFDQKKNTPSPGLKRTQTTTSISTDATFNRSHSQSRSGTPKSRYYGDLKAATQGIKDKKSPANSPHTSPTKGSFRNQPNHFPSATKQYISNTPPPSSHSPVKNSPFTLDKKTYASVRRTGDTAYSPVKAQSPRVVSRSGVDYMHPYEFDDSDLGTPGRRRDVSGKIAEEGRGGIGSKGWGSGGMTYRKISGIA</sequence>
<feature type="compositionally biased region" description="Polar residues" evidence="1">
    <location>
        <begin position="307"/>
        <end position="323"/>
    </location>
</feature>
<dbReference type="AlphaFoldDB" id="A0A6A6ZJ49"/>
<feature type="region of interest" description="Disordered" evidence="1">
    <location>
        <begin position="647"/>
        <end position="684"/>
    </location>
</feature>
<feature type="compositionally biased region" description="Low complexity" evidence="1">
    <location>
        <begin position="517"/>
        <end position="528"/>
    </location>
</feature>
<feature type="compositionally biased region" description="Polar residues" evidence="1">
    <location>
        <begin position="562"/>
        <end position="592"/>
    </location>
</feature>
<evidence type="ECO:0000256" key="1">
    <source>
        <dbReference type="SAM" id="MobiDB-lite"/>
    </source>
</evidence>
<name>A0A6A6ZJ49_9PLEO</name>
<organism evidence="3 4">
    <name type="scientific">Ophiobolus disseminans</name>
    <dbReference type="NCBI Taxonomy" id="1469910"/>
    <lineage>
        <taxon>Eukaryota</taxon>
        <taxon>Fungi</taxon>
        <taxon>Dikarya</taxon>
        <taxon>Ascomycota</taxon>
        <taxon>Pezizomycotina</taxon>
        <taxon>Dothideomycetes</taxon>
        <taxon>Pleosporomycetidae</taxon>
        <taxon>Pleosporales</taxon>
        <taxon>Pleosporineae</taxon>
        <taxon>Phaeosphaeriaceae</taxon>
        <taxon>Ophiobolus</taxon>
    </lineage>
</organism>